<organism evidence="6 7">
    <name type="scientific">Rubritalea profundi</name>
    <dbReference type="NCBI Taxonomy" id="1658618"/>
    <lineage>
        <taxon>Bacteria</taxon>
        <taxon>Pseudomonadati</taxon>
        <taxon>Verrucomicrobiota</taxon>
        <taxon>Verrucomicrobiia</taxon>
        <taxon>Verrucomicrobiales</taxon>
        <taxon>Rubritaleaceae</taxon>
        <taxon>Rubritalea</taxon>
    </lineage>
</organism>
<keyword evidence="2" id="KW-0238">DNA-binding</keyword>
<dbReference type="GO" id="GO:0000976">
    <property type="term" value="F:transcription cis-regulatory region binding"/>
    <property type="evidence" value="ECO:0007669"/>
    <property type="project" value="TreeGrafter"/>
</dbReference>
<dbReference type="SUPFAM" id="SSF53822">
    <property type="entry name" value="Periplasmic binding protein-like I"/>
    <property type="match status" value="1"/>
</dbReference>
<keyword evidence="7" id="KW-1185">Reference proteome</keyword>
<accession>A0A2S7U1S6</accession>
<evidence type="ECO:0000313" key="7">
    <source>
        <dbReference type="Proteomes" id="UP000239907"/>
    </source>
</evidence>
<evidence type="ECO:0000256" key="3">
    <source>
        <dbReference type="ARBA" id="ARBA00023163"/>
    </source>
</evidence>
<protein>
    <submittedName>
        <fullName evidence="6">Uncharacterized protein</fullName>
    </submittedName>
</protein>
<evidence type="ECO:0000259" key="5">
    <source>
        <dbReference type="Pfam" id="PF13377"/>
    </source>
</evidence>
<feature type="domain" description="Transcriptional regulator LacI/GalR-like sensor" evidence="5">
    <location>
        <begin position="191"/>
        <end position="348"/>
    </location>
</feature>
<feature type="domain" description="HTH gntR-type" evidence="4">
    <location>
        <begin position="11"/>
        <end position="61"/>
    </location>
</feature>
<comment type="caution">
    <text evidence="6">The sequence shown here is derived from an EMBL/GenBank/DDBJ whole genome shotgun (WGS) entry which is preliminary data.</text>
</comment>
<gene>
    <name evidence="6" type="ORF">BSZ32_08475</name>
</gene>
<dbReference type="InterPro" id="IPR036388">
    <property type="entry name" value="WH-like_DNA-bd_sf"/>
</dbReference>
<dbReference type="PRINTS" id="PR00035">
    <property type="entry name" value="HTHGNTR"/>
</dbReference>
<sequence>MTPLHIASASEQAASYLREQLIRKVWVGTIPGGPVLAREFGVGRMTIEAALSMLENEGLLVPQGPGRRRKIELPEELAKPPGLRVAILCYEQNDRSLDYLIDSKNKLEAAGHTVFYAPSNLTEIKMDVRRLARMVGKTEADAWVVGSATSEVLEWFLQQKSPAFALFGRRRKLKIAGVGPDHVPALAEATRRLIELGHQRIVFLDSIYSVSDAGAIGGAVLDALSVGGITASSYNMPGWEGGLEGLYAFLDSSFQISPPTAIIASSSPIYFATLHFLLNKDIQVPRDLSLICVDNDTHFSQCQPSVSHIRWSNRSVANRIVRWVNNISQGKEDTRQTMIKANFIEGGTIGPAPKE</sequence>
<evidence type="ECO:0000256" key="1">
    <source>
        <dbReference type="ARBA" id="ARBA00023015"/>
    </source>
</evidence>
<keyword evidence="3" id="KW-0804">Transcription</keyword>
<proteinExistence type="predicted"/>
<dbReference type="Pfam" id="PF00392">
    <property type="entry name" value="GntR"/>
    <property type="match status" value="1"/>
</dbReference>
<keyword evidence="1" id="KW-0805">Transcription regulation</keyword>
<dbReference type="EMBL" id="MQWA01000001">
    <property type="protein sequence ID" value="PQJ28540.1"/>
    <property type="molecule type" value="Genomic_DNA"/>
</dbReference>
<dbReference type="Proteomes" id="UP000239907">
    <property type="component" value="Unassembled WGS sequence"/>
</dbReference>
<dbReference type="Gene3D" id="1.10.10.10">
    <property type="entry name" value="Winged helix-like DNA-binding domain superfamily/Winged helix DNA-binding domain"/>
    <property type="match status" value="1"/>
</dbReference>
<name>A0A2S7U1S6_9BACT</name>
<evidence type="ECO:0000259" key="4">
    <source>
        <dbReference type="Pfam" id="PF00392"/>
    </source>
</evidence>
<evidence type="ECO:0000313" key="6">
    <source>
        <dbReference type="EMBL" id="PQJ28540.1"/>
    </source>
</evidence>
<dbReference type="PANTHER" id="PTHR30146:SF109">
    <property type="entry name" value="HTH-TYPE TRANSCRIPTIONAL REGULATOR GALS"/>
    <property type="match status" value="1"/>
</dbReference>
<dbReference type="RefSeq" id="WP_105043040.1">
    <property type="nucleotide sequence ID" value="NZ_MQWA01000001.1"/>
</dbReference>
<reference evidence="6 7" key="1">
    <citation type="submission" date="2016-12" db="EMBL/GenBank/DDBJ databases">
        <title>Study of bacterial adaptation to deep sea.</title>
        <authorList>
            <person name="Song J."/>
            <person name="Yoshizawa S."/>
            <person name="Kogure K."/>
        </authorList>
    </citation>
    <scope>NUCLEOTIDE SEQUENCE [LARGE SCALE GENOMIC DNA]</scope>
    <source>
        <strain evidence="6 7">SAORIC-165</strain>
    </source>
</reference>
<dbReference type="InterPro" id="IPR000524">
    <property type="entry name" value="Tscrpt_reg_HTH_GntR"/>
</dbReference>
<dbReference type="PANTHER" id="PTHR30146">
    <property type="entry name" value="LACI-RELATED TRANSCRIPTIONAL REPRESSOR"/>
    <property type="match status" value="1"/>
</dbReference>
<dbReference type="InterPro" id="IPR046335">
    <property type="entry name" value="LacI/GalR-like_sensor"/>
</dbReference>
<dbReference type="GO" id="GO:0003700">
    <property type="term" value="F:DNA-binding transcription factor activity"/>
    <property type="evidence" value="ECO:0007669"/>
    <property type="project" value="InterPro"/>
</dbReference>
<dbReference type="InterPro" id="IPR036390">
    <property type="entry name" value="WH_DNA-bd_sf"/>
</dbReference>
<dbReference type="Pfam" id="PF13377">
    <property type="entry name" value="Peripla_BP_3"/>
    <property type="match status" value="1"/>
</dbReference>
<dbReference type="Gene3D" id="3.40.50.2300">
    <property type="match status" value="2"/>
</dbReference>
<dbReference type="SUPFAM" id="SSF46785">
    <property type="entry name" value="Winged helix' DNA-binding domain"/>
    <property type="match status" value="1"/>
</dbReference>
<evidence type="ECO:0000256" key="2">
    <source>
        <dbReference type="ARBA" id="ARBA00023125"/>
    </source>
</evidence>
<dbReference type="InterPro" id="IPR028082">
    <property type="entry name" value="Peripla_BP_I"/>
</dbReference>
<dbReference type="AlphaFoldDB" id="A0A2S7U1S6"/>